<proteinExistence type="predicted"/>
<dbReference type="RefSeq" id="WP_180135794.1">
    <property type="nucleotide sequence ID" value="NZ_JABMKT010000011.1"/>
</dbReference>
<protein>
    <submittedName>
        <fullName evidence="2">MBL fold metallo-hydrolase</fullName>
    </submittedName>
</protein>
<evidence type="ECO:0000313" key="2">
    <source>
        <dbReference type="EMBL" id="NYV27768.1"/>
    </source>
</evidence>
<dbReference type="InterPro" id="IPR001279">
    <property type="entry name" value="Metallo-B-lactamas"/>
</dbReference>
<dbReference type="Gene3D" id="3.60.15.10">
    <property type="entry name" value="Ribonuclease Z/Hydroxyacylglutathione hydrolase-like"/>
    <property type="match status" value="1"/>
</dbReference>
<dbReference type="Proteomes" id="UP000526184">
    <property type="component" value="Unassembled WGS sequence"/>
</dbReference>
<dbReference type="SMART" id="SM00849">
    <property type="entry name" value="Lactamase_B"/>
    <property type="match status" value="1"/>
</dbReference>
<keyword evidence="2" id="KW-0378">Hydrolase</keyword>
<organism evidence="2 3">
    <name type="scientific">Streptobacillus felis</name>
    <dbReference type="NCBI Taxonomy" id="1384509"/>
    <lineage>
        <taxon>Bacteria</taxon>
        <taxon>Fusobacteriati</taxon>
        <taxon>Fusobacteriota</taxon>
        <taxon>Fusobacteriia</taxon>
        <taxon>Fusobacteriales</taxon>
        <taxon>Leptotrichiaceae</taxon>
        <taxon>Streptobacillus</taxon>
    </lineage>
</organism>
<dbReference type="PANTHER" id="PTHR47619:SF1">
    <property type="entry name" value="EXODEOXYRIBONUCLEASE WALJ"/>
    <property type="match status" value="1"/>
</dbReference>
<dbReference type="AlphaFoldDB" id="A0A7Z0PFF8"/>
<dbReference type="SUPFAM" id="SSF56281">
    <property type="entry name" value="Metallo-hydrolase/oxidoreductase"/>
    <property type="match status" value="1"/>
</dbReference>
<evidence type="ECO:0000313" key="3">
    <source>
        <dbReference type="Proteomes" id="UP000526184"/>
    </source>
</evidence>
<comment type="caution">
    <text evidence="2">The sequence shown here is derived from an EMBL/GenBank/DDBJ whole genome shotgun (WGS) entry which is preliminary data.</text>
</comment>
<dbReference type="EMBL" id="JABMKT010000011">
    <property type="protein sequence ID" value="NYV27768.1"/>
    <property type="molecule type" value="Genomic_DNA"/>
</dbReference>
<dbReference type="GO" id="GO:0016787">
    <property type="term" value="F:hydrolase activity"/>
    <property type="evidence" value="ECO:0007669"/>
    <property type="project" value="UniProtKB-KW"/>
</dbReference>
<keyword evidence="3" id="KW-1185">Reference proteome</keyword>
<dbReference type="InterPro" id="IPR036866">
    <property type="entry name" value="RibonucZ/Hydroxyglut_hydro"/>
</dbReference>
<feature type="domain" description="Metallo-beta-lactamase" evidence="1">
    <location>
        <begin position="11"/>
        <end position="190"/>
    </location>
</feature>
<dbReference type="PANTHER" id="PTHR47619">
    <property type="entry name" value="METALLO-HYDROLASE YYCJ-RELATED"/>
    <property type="match status" value="1"/>
</dbReference>
<sequence length="252" mass="28844">MKVAILGSSSSGNSTFVEVGGVKLLVDVGFSLKKIIEKLAIINEKLEDIHSVFITHEHIDHVKSLGPLLRKTNAKVYIHEDSFNVIKSKIGKYDENRIHLLKNREVYIENACIINFDLTHDAMHCLGYSFIENSKKFVYITDAGYVTKMMELQCRDADVIAIESNYDYELLMSGSYPWDIKSRIKGKFGHLSNQDCLKLLKNSYTENLKKIFLMHLSDENNMPSLAMHNIRKEYKNIDIEISGEEVTSTFEI</sequence>
<name>A0A7Z0PFF8_9FUSO</name>
<gene>
    <name evidence="2" type="ORF">HP397_02860</name>
</gene>
<reference evidence="2 3" key="1">
    <citation type="submission" date="2020-05" db="EMBL/GenBank/DDBJ databases">
        <title>Streptobacillus felis strain LHL191014123.</title>
        <authorList>
            <person name="Fawzy A."/>
            <person name="Rau J."/>
            <person name="Risse K."/>
            <person name="Schauerte N."/>
            <person name="Geiger C."/>
            <person name="Blom J."/>
            <person name="Imirzalioglu C."/>
            <person name="Falgenhauer J."/>
            <person name="Bach A."/>
            <person name="Herden C."/>
            <person name="Eisenberg T."/>
        </authorList>
    </citation>
    <scope>NUCLEOTIDE SEQUENCE [LARGE SCALE GENOMIC DNA]</scope>
    <source>
        <strain evidence="2 3">LHL191014123</strain>
    </source>
</reference>
<evidence type="ECO:0000259" key="1">
    <source>
        <dbReference type="SMART" id="SM00849"/>
    </source>
</evidence>
<dbReference type="InterPro" id="IPR052533">
    <property type="entry name" value="WalJ/YycJ-like"/>
</dbReference>
<dbReference type="Pfam" id="PF12706">
    <property type="entry name" value="Lactamase_B_2"/>
    <property type="match status" value="1"/>
</dbReference>
<accession>A0A7Z0PFF8</accession>